<dbReference type="PROSITE" id="PS51371">
    <property type="entry name" value="CBS"/>
    <property type="match status" value="4"/>
</dbReference>
<dbReference type="Proteomes" id="UP000050360">
    <property type="component" value="Unassembled WGS sequence"/>
</dbReference>
<reference evidence="6 7" key="1">
    <citation type="submission" date="2015-09" db="EMBL/GenBank/DDBJ databases">
        <title>A metagenomics-based metabolic model of nitrate-dependent anaerobic oxidation of methane by Methanoperedens-like archaea.</title>
        <authorList>
            <person name="Arshad A."/>
            <person name="Speth D.R."/>
            <person name="De Graaf R.M."/>
            <person name="Op Den Camp H.J."/>
            <person name="Jetten M.S."/>
            <person name="Welte C.U."/>
        </authorList>
    </citation>
    <scope>NUCLEOTIDE SEQUENCE [LARGE SCALE GENOMIC DNA]</scope>
</reference>
<dbReference type="GO" id="GO:0003938">
    <property type="term" value="F:IMP dehydrogenase activity"/>
    <property type="evidence" value="ECO:0007669"/>
    <property type="project" value="UniProtKB-EC"/>
</dbReference>
<dbReference type="EMBL" id="LKCM01000235">
    <property type="protein sequence ID" value="KPQ42429.1"/>
    <property type="molecule type" value="Genomic_DNA"/>
</dbReference>
<evidence type="ECO:0000259" key="5">
    <source>
        <dbReference type="PROSITE" id="PS51371"/>
    </source>
</evidence>
<dbReference type="PANTHER" id="PTHR43080">
    <property type="entry name" value="CBS DOMAIN-CONTAINING PROTEIN CBSX3, MITOCHONDRIAL"/>
    <property type="match status" value="1"/>
</dbReference>
<evidence type="ECO:0000313" key="6">
    <source>
        <dbReference type="EMBL" id="KPQ42429.1"/>
    </source>
</evidence>
<dbReference type="PANTHER" id="PTHR43080:SF2">
    <property type="entry name" value="CBS DOMAIN-CONTAINING PROTEIN"/>
    <property type="match status" value="1"/>
</dbReference>
<keyword evidence="6" id="KW-0560">Oxidoreductase</keyword>
<proteinExistence type="predicted"/>
<comment type="caution">
    <text evidence="6">The sequence shown here is derived from an EMBL/GenBank/DDBJ whole genome shotgun (WGS) entry which is preliminary data.</text>
</comment>
<dbReference type="EC" id="1.1.1.205" evidence="6"/>
<dbReference type="InterPro" id="IPR000644">
    <property type="entry name" value="CBS_dom"/>
</dbReference>
<evidence type="ECO:0000256" key="4">
    <source>
        <dbReference type="PROSITE-ProRule" id="PRU00703"/>
    </source>
</evidence>
<evidence type="ECO:0000256" key="2">
    <source>
        <dbReference type="ARBA" id="ARBA00023122"/>
    </source>
</evidence>
<dbReference type="SMART" id="SM00116">
    <property type="entry name" value="CBS"/>
    <property type="match status" value="4"/>
</dbReference>
<feature type="domain" description="CBS" evidence="5">
    <location>
        <begin position="207"/>
        <end position="257"/>
    </location>
</feature>
<dbReference type="GO" id="GO:0009086">
    <property type="term" value="P:methionine biosynthetic process"/>
    <property type="evidence" value="ECO:0007669"/>
    <property type="project" value="UniProtKB-KW"/>
</dbReference>
<keyword evidence="2 4" id="KW-0129">CBS domain</keyword>
<evidence type="ECO:0000313" key="7">
    <source>
        <dbReference type="Proteomes" id="UP000050360"/>
    </source>
</evidence>
<keyword evidence="1" id="KW-0028">Amino-acid biosynthesis</keyword>
<feature type="domain" description="CBS" evidence="5">
    <location>
        <begin position="134"/>
        <end position="192"/>
    </location>
</feature>
<dbReference type="AlphaFoldDB" id="A0A0P7ZFR8"/>
<feature type="domain" description="CBS" evidence="5">
    <location>
        <begin position="7"/>
        <end position="65"/>
    </location>
</feature>
<dbReference type="Gene3D" id="3.10.580.10">
    <property type="entry name" value="CBS-domain"/>
    <property type="match status" value="2"/>
</dbReference>
<name>A0A0P7ZFR8_9EURY</name>
<dbReference type="Pfam" id="PF00571">
    <property type="entry name" value="CBS"/>
    <property type="match status" value="4"/>
</dbReference>
<dbReference type="SUPFAM" id="SSF54631">
    <property type="entry name" value="CBS-domain pair"/>
    <property type="match status" value="2"/>
</dbReference>
<keyword evidence="3" id="KW-0486">Methionine biosynthesis</keyword>
<sequence length="257" mass="28897">MKVEDVMTKNPVFIRDTDFMTHARQVMRDRHYRTLPVVNAKKRVIGILTEKELLNIYSTKSNVTVEGFTSEFPYIYPEMDMMEAAKLMMDAGMGRVPVLKSGQDMTLAGILSVVDIFRNLKVDKIPHKKIHEIMTTDVITSSNKDHISKVWLNMKETGLSGFPVLKNGELVGMVTRRNIINAGYARIEREDEQGTKSTMSPPVEKVMSTPAYTLSPEATLAEAIQAFMKLDVGRISITNDGKLVGIVDRNDIIKAFI</sequence>
<dbReference type="InterPro" id="IPR046342">
    <property type="entry name" value="CBS_dom_sf"/>
</dbReference>
<protein>
    <submittedName>
        <fullName evidence="6">Inosine-5'-monophosphate dehydrogenase</fullName>
        <ecNumber evidence="6">1.1.1.205</ecNumber>
    </submittedName>
</protein>
<feature type="domain" description="CBS" evidence="5">
    <location>
        <begin position="68"/>
        <end position="129"/>
    </location>
</feature>
<organism evidence="6 7">
    <name type="scientific">Candidatus Methanoperedens nitratireducens</name>
    <dbReference type="NCBI Taxonomy" id="1392998"/>
    <lineage>
        <taxon>Archaea</taxon>
        <taxon>Methanobacteriati</taxon>
        <taxon>Methanobacteriota</taxon>
        <taxon>Stenosarchaea group</taxon>
        <taxon>Methanomicrobia</taxon>
        <taxon>Methanosarcinales</taxon>
        <taxon>ANME-2 cluster</taxon>
        <taxon>Candidatus Methanoperedentaceae</taxon>
        <taxon>Candidatus Methanoperedens</taxon>
    </lineage>
</organism>
<gene>
    <name evidence="6" type="ORF">MPEBLZ_03008</name>
</gene>
<evidence type="ECO:0000256" key="1">
    <source>
        <dbReference type="ARBA" id="ARBA00022605"/>
    </source>
</evidence>
<dbReference type="InterPro" id="IPR051257">
    <property type="entry name" value="Diverse_CBS-Domain"/>
</dbReference>
<evidence type="ECO:0000256" key="3">
    <source>
        <dbReference type="ARBA" id="ARBA00023167"/>
    </source>
</evidence>
<accession>A0A0P7ZFR8</accession>